<organism evidence="1 2">
    <name type="scientific">Carnegiea gigantea</name>
    <dbReference type="NCBI Taxonomy" id="171969"/>
    <lineage>
        <taxon>Eukaryota</taxon>
        <taxon>Viridiplantae</taxon>
        <taxon>Streptophyta</taxon>
        <taxon>Embryophyta</taxon>
        <taxon>Tracheophyta</taxon>
        <taxon>Spermatophyta</taxon>
        <taxon>Magnoliopsida</taxon>
        <taxon>eudicotyledons</taxon>
        <taxon>Gunneridae</taxon>
        <taxon>Pentapetalae</taxon>
        <taxon>Caryophyllales</taxon>
        <taxon>Cactineae</taxon>
        <taxon>Cactaceae</taxon>
        <taxon>Cactoideae</taxon>
        <taxon>Echinocereeae</taxon>
        <taxon>Carnegiea</taxon>
    </lineage>
</organism>
<gene>
    <name evidence="1" type="ORF">Cgig2_033763</name>
</gene>
<dbReference type="Proteomes" id="UP001153076">
    <property type="component" value="Unassembled WGS sequence"/>
</dbReference>
<evidence type="ECO:0000313" key="2">
    <source>
        <dbReference type="Proteomes" id="UP001153076"/>
    </source>
</evidence>
<evidence type="ECO:0000313" key="1">
    <source>
        <dbReference type="EMBL" id="KAJ8444755.1"/>
    </source>
</evidence>
<comment type="caution">
    <text evidence="1">The sequence shown here is derived from an EMBL/GenBank/DDBJ whole genome shotgun (WGS) entry which is preliminary data.</text>
</comment>
<protein>
    <submittedName>
        <fullName evidence="1">Uncharacterized protein</fullName>
    </submittedName>
</protein>
<dbReference type="EMBL" id="JAKOGI010000090">
    <property type="protein sequence ID" value="KAJ8444755.1"/>
    <property type="molecule type" value="Genomic_DNA"/>
</dbReference>
<keyword evidence="2" id="KW-1185">Reference proteome</keyword>
<accession>A0A9Q1KJK5</accession>
<sequence length="214" mass="24453">MHSDNQVRALRTRRESRKDMKSQERCVFIEHNTDGPYGNFTRFSEPMAIIAETWGFPCGSILAEELGILPRVKADVIEEALQDLKKYSFEGWDALYEDVPGTLSALLTHIKGRSRKKGSSLLAFDSISLFKKRGCASAPRLPLPLPEDYRQLFPDFDRRDTEKATQVFGITKIIQSAFYAMVVNDTLELSMVMRNIALVLKSTLLDLYWYTFEA</sequence>
<name>A0A9Q1KJK5_9CARY</name>
<proteinExistence type="predicted"/>
<dbReference type="AlphaFoldDB" id="A0A9Q1KJK5"/>
<reference evidence="1" key="1">
    <citation type="submission" date="2022-04" db="EMBL/GenBank/DDBJ databases">
        <title>Carnegiea gigantea Genome sequencing and assembly v2.</title>
        <authorList>
            <person name="Copetti D."/>
            <person name="Sanderson M.J."/>
            <person name="Burquez A."/>
            <person name="Wojciechowski M.F."/>
        </authorList>
    </citation>
    <scope>NUCLEOTIDE SEQUENCE</scope>
    <source>
        <strain evidence="1">SGP5-SGP5p</strain>
        <tissue evidence="1">Aerial part</tissue>
    </source>
</reference>